<feature type="compositionally biased region" description="Pro residues" evidence="1">
    <location>
        <begin position="120"/>
        <end position="131"/>
    </location>
</feature>
<evidence type="ECO:0000313" key="3">
    <source>
        <dbReference type="Proteomes" id="UP001163798"/>
    </source>
</evidence>
<proteinExistence type="predicted"/>
<comment type="caution">
    <text evidence="2">The sequence shown here is derived from an EMBL/GenBank/DDBJ whole genome shotgun (WGS) entry which is preliminary data.</text>
</comment>
<dbReference type="EMBL" id="MU793248">
    <property type="protein sequence ID" value="KAJ3790709.1"/>
    <property type="molecule type" value="Genomic_DNA"/>
</dbReference>
<feature type="compositionally biased region" description="Low complexity" evidence="1">
    <location>
        <begin position="29"/>
        <end position="49"/>
    </location>
</feature>
<name>A0AA38U0U3_9AGAR</name>
<protein>
    <submittedName>
        <fullName evidence="2">Uncharacterized protein</fullName>
    </submittedName>
</protein>
<dbReference type="AlphaFoldDB" id="A0AA38U0U3"/>
<feature type="region of interest" description="Disordered" evidence="1">
    <location>
        <begin position="24"/>
        <end position="49"/>
    </location>
</feature>
<sequence>MALVNRQKSTPFLFPSKLSPSLRIHRSTDSSSSQSSLSSSPSTYSFTRTSGESSQISEASCSTASTASTGFCPVTFLGPSKTRTSCLSEFCCDCDDYHCTLSRRAHMRRRPKLRMIRPLPQVPKPPRPLPRPTGVRKLPPLPSRPQHASQRTHLSSVSDHLTSLKTDTLARHRKPPSLTWEPHFTPEIDWDAIMVEIIRENSRENDSEYYYYSDDAESIYTDFVYDE</sequence>
<keyword evidence="3" id="KW-1185">Reference proteome</keyword>
<organism evidence="2 3">
    <name type="scientific">Lentinula aff. detonsa</name>
    <dbReference type="NCBI Taxonomy" id="2804958"/>
    <lineage>
        <taxon>Eukaryota</taxon>
        <taxon>Fungi</taxon>
        <taxon>Dikarya</taxon>
        <taxon>Basidiomycota</taxon>
        <taxon>Agaricomycotina</taxon>
        <taxon>Agaricomycetes</taxon>
        <taxon>Agaricomycetidae</taxon>
        <taxon>Agaricales</taxon>
        <taxon>Marasmiineae</taxon>
        <taxon>Omphalotaceae</taxon>
        <taxon>Lentinula</taxon>
    </lineage>
</organism>
<evidence type="ECO:0000256" key="1">
    <source>
        <dbReference type="SAM" id="MobiDB-lite"/>
    </source>
</evidence>
<accession>A0AA38U0U3</accession>
<feature type="compositionally biased region" description="Polar residues" evidence="1">
    <location>
        <begin position="146"/>
        <end position="160"/>
    </location>
</feature>
<feature type="region of interest" description="Disordered" evidence="1">
    <location>
        <begin position="118"/>
        <end position="160"/>
    </location>
</feature>
<gene>
    <name evidence="2" type="ORF">GGU10DRAFT_340122</name>
</gene>
<evidence type="ECO:0000313" key="2">
    <source>
        <dbReference type="EMBL" id="KAJ3790709.1"/>
    </source>
</evidence>
<dbReference type="Proteomes" id="UP001163798">
    <property type="component" value="Unassembled WGS sequence"/>
</dbReference>
<reference evidence="2" key="1">
    <citation type="submission" date="2022-08" db="EMBL/GenBank/DDBJ databases">
        <authorList>
            <consortium name="DOE Joint Genome Institute"/>
            <person name="Min B."/>
            <person name="Riley R."/>
            <person name="Sierra-Patev S."/>
            <person name="Naranjo-Ortiz M."/>
            <person name="Looney B."/>
            <person name="Konkel Z."/>
            <person name="Slot J.C."/>
            <person name="Sakamoto Y."/>
            <person name="Steenwyk J.L."/>
            <person name="Rokas A."/>
            <person name="Carro J."/>
            <person name="Camarero S."/>
            <person name="Ferreira P."/>
            <person name="Molpeceres G."/>
            <person name="Ruiz-Duenas F.J."/>
            <person name="Serrano A."/>
            <person name="Henrissat B."/>
            <person name="Drula E."/>
            <person name="Hughes K.W."/>
            <person name="Mata J.L."/>
            <person name="Ishikawa N.K."/>
            <person name="Vargas-Isla R."/>
            <person name="Ushijima S."/>
            <person name="Smith C.A."/>
            <person name="Ahrendt S."/>
            <person name="Andreopoulos W."/>
            <person name="He G."/>
            <person name="Labutti K."/>
            <person name="Lipzen A."/>
            <person name="Ng V."/>
            <person name="Sandor L."/>
            <person name="Barry K."/>
            <person name="Martinez A.T."/>
            <person name="Xiao Y."/>
            <person name="Gibbons J.G."/>
            <person name="Terashima K."/>
            <person name="Hibbett D.S."/>
            <person name="Grigoriev I.V."/>
        </authorList>
    </citation>
    <scope>NUCLEOTIDE SEQUENCE</scope>
    <source>
        <strain evidence="2">TFB10291</strain>
    </source>
</reference>